<dbReference type="Pfam" id="PF12069">
    <property type="entry name" value="DUF3549"/>
    <property type="match status" value="1"/>
</dbReference>
<evidence type="ECO:0000313" key="1">
    <source>
        <dbReference type="EMBL" id="BBI51818.1"/>
    </source>
</evidence>
<dbReference type="InterPro" id="IPR021936">
    <property type="entry name" value="DUF3549"/>
</dbReference>
<name>A0ABM7GMM0_9GAMM</name>
<protein>
    <submittedName>
        <fullName evidence="1">Uncharacterized protein</fullName>
    </submittedName>
</protein>
<proteinExistence type="predicted"/>
<sequence>MQPIQTLDEFFTRSGGEVSLYHMGRHVVPCPRESLAAFEGGEMAWPEPWQGQAR</sequence>
<organism evidence="1 2">
    <name type="scientific">Vreelandella olivaria</name>
    <dbReference type="NCBI Taxonomy" id="390919"/>
    <lineage>
        <taxon>Bacteria</taxon>
        <taxon>Pseudomonadati</taxon>
        <taxon>Pseudomonadota</taxon>
        <taxon>Gammaproteobacteria</taxon>
        <taxon>Oceanospirillales</taxon>
        <taxon>Halomonadaceae</taxon>
        <taxon>Vreelandella</taxon>
    </lineage>
</organism>
<evidence type="ECO:0000313" key="2">
    <source>
        <dbReference type="Proteomes" id="UP000289555"/>
    </source>
</evidence>
<dbReference type="EMBL" id="AP019416">
    <property type="protein sequence ID" value="BBI51818.1"/>
    <property type="molecule type" value="Genomic_DNA"/>
</dbReference>
<reference evidence="2" key="1">
    <citation type="journal article" date="2019" name="Microbiol. Resour. Announc.">
        <title>Complete Genome Sequence of Halomonas olivaria, a Moderately Halophilic Bacterium Isolated from Olive Processing Effluents, Obtained by Nanopore Sequencing.</title>
        <authorList>
            <person name="Nagata S."/>
            <person name="Ii K.M."/>
            <person name="Tsukimi T."/>
            <person name="Miura M.C."/>
            <person name="Galipon J."/>
            <person name="Arakawa K."/>
        </authorList>
    </citation>
    <scope>NUCLEOTIDE SEQUENCE [LARGE SCALE GENOMIC DNA]</scope>
    <source>
        <strain evidence="2">TYRC17</strain>
    </source>
</reference>
<dbReference type="Proteomes" id="UP000289555">
    <property type="component" value="Chromosome"/>
</dbReference>
<gene>
    <name evidence="1" type="ORF">HORIV_42390</name>
</gene>
<keyword evidence="2" id="KW-1185">Reference proteome</keyword>
<accession>A0ABM7GMM0</accession>